<dbReference type="RefSeq" id="WP_344147496.1">
    <property type="nucleotide sequence ID" value="NZ_BAAANF010000004.1"/>
</dbReference>
<proteinExistence type="predicted"/>
<evidence type="ECO:0000313" key="1">
    <source>
        <dbReference type="EMBL" id="GAA1674089.1"/>
    </source>
</evidence>
<sequence>MNVQVIQGRFAEVPTADARGMDRRAFGEFIGGPHLTAQQARAHEDLPFMWWVADNALATDRRAWWLLHWLLQTNCIQTAEVFDMREPVLLVGHDEDDGIWQLIGTSDAGPDGKLGHLSHAIDEDPTLIDVLDLPRGQSAVRSAVGGPWTRQLGYPD</sequence>
<gene>
    <name evidence="1" type="ORF">GCM10009745_16420</name>
</gene>
<evidence type="ECO:0000313" key="2">
    <source>
        <dbReference type="Proteomes" id="UP001500280"/>
    </source>
</evidence>
<evidence type="ECO:0008006" key="3">
    <source>
        <dbReference type="Google" id="ProtNLM"/>
    </source>
</evidence>
<accession>A0ABN2GNP0</accession>
<organism evidence="1 2">
    <name type="scientific">Kribbella yunnanensis</name>
    <dbReference type="NCBI Taxonomy" id="190194"/>
    <lineage>
        <taxon>Bacteria</taxon>
        <taxon>Bacillati</taxon>
        <taxon>Actinomycetota</taxon>
        <taxon>Actinomycetes</taxon>
        <taxon>Propionibacteriales</taxon>
        <taxon>Kribbellaceae</taxon>
        <taxon>Kribbella</taxon>
    </lineage>
</organism>
<reference evidence="1 2" key="1">
    <citation type="journal article" date="2019" name="Int. J. Syst. Evol. Microbiol.">
        <title>The Global Catalogue of Microorganisms (GCM) 10K type strain sequencing project: providing services to taxonomists for standard genome sequencing and annotation.</title>
        <authorList>
            <consortium name="The Broad Institute Genomics Platform"/>
            <consortium name="The Broad Institute Genome Sequencing Center for Infectious Disease"/>
            <person name="Wu L."/>
            <person name="Ma J."/>
        </authorList>
    </citation>
    <scope>NUCLEOTIDE SEQUENCE [LARGE SCALE GENOMIC DNA]</scope>
    <source>
        <strain evidence="1 2">JCM 14307</strain>
    </source>
</reference>
<name>A0ABN2GNP0_9ACTN</name>
<dbReference type="EMBL" id="BAAANF010000004">
    <property type="protein sequence ID" value="GAA1674089.1"/>
    <property type="molecule type" value="Genomic_DNA"/>
</dbReference>
<keyword evidence="2" id="KW-1185">Reference proteome</keyword>
<protein>
    <recommendedName>
        <fullName evidence="3">DUF4913 domain-containing protein</fullName>
    </recommendedName>
</protein>
<dbReference type="Proteomes" id="UP001500280">
    <property type="component" value="Unassembled WGS sequence"/>
</dbReference>
<comment type="caution">
    <text evidence="1">The sequence shown here is derived from an EMBL/GenBank/DDBJ whole genome shotgun (WGS) entry which is preliminary data.</text>
</comment>